<sequence>MFSTTLLLQALLLVPVWGHYYVAVNGNDSGSGSATAPFRTFERAQAAARRSTKGMNSDLYVYVGPGTYYLNEPLKFTSKDSGQNGHRVIWQAQDMTKGANISGGVPITNWKASSVRKGIYEAQAPAFTTRHFYADQAHAQRARAQVQRSWVKETATGLQVVNDSAKYILTMSGLEHAEFHAHNSFTSRYNPVTGASNNTIVMAQPAWNNNLIGYDTFNNPYVDHGLYVENALSLLTDPNEWYLDPASHTMYYMPPSGLDPNDMYLVLAKLETLLLVGGTYDQPVHDLTFRGFNYMHTTWNYMSTDVGYVDQQTGGYIGINKTYTNFDSSRPFWWQVPGSIQVSAARNILFQNGSIVALMGGFGIGNDPNAHSTGVGLGASDVEISGMLLHQTGANAITIGGIQANAHHPSDPRMLNQNTRVLENIFTDLAYTIDSAVPIFASYAKDTYIVHNDVVNVPYSGICYGYGWGSNDAGGSPEYQLRGLYNYQPVYNTPTTMQGGRISANLIYNVGTRHSDDGGIYTLSASPNTTLDDNYIKSTQGFGYYLDEGSSFYYVNNSVLDTSSEWLHRNEQPTYTTGNNTIANCASNFASSDSHNQYNDTIVNSAQWTSYQTMSPKQKSVVYLAGVPPDQRGRRPYSIDQGPF</sequence>
<feature type="signal peptide" evidence="1">
    <location>
        <begin position="1"/>
        <end position="18"/>
    </location>
</feature>
<accession>A0A1Q5TXM6</accession>
<evidence type="ECO:0008006" key="4">
    <source>
        <dbReference type="Google" id="ProtNLM"/>
    </source>
</evidence>
<name>A0A1Q5TXM6_9EURO</name>
<evidence type="ECO:0000313" key="3">
    <source>
        <dbReference type="Proteomes" id="UP000186955"/>
    </source>
</evidence>
<protein>
    <recommendedName>
        <fullName evidence="4">Pectate lyase superfamily protein domain-containing protein</fullName>
    </recommendedName>
</protein>
<dbReference type="PANTHER" id="PTHR36453">
    <property type="entry name" value="SECRETED PROTEIN-RELATED"/>
    <property type="match status" value="1"/>
</dbReference>
<dbReference type="InterPro" id="IPR012334">
    <property type="entry name" value="Pectin_lyas_fold"/>
</dbReference>
<dbReference type="AlphaFoldDB" id="A0A1Q5TXM6"/>
<dbReference type="Proteomes" id="UP000186955">
    <property type="component" value="Unassembled WGS sequence"/>
</dbReference>
<evidence type="ECO:0000313" key="2">
    <source>
        <dbReference type="EMBL" id="OKP04986.1"/>
    </source>
</evidence>
<keyword evidence="3" id="KW-1185">Reference proteome</keyword>
<dbReference type="PANTHER" id="PTHR36453:SF2">
    <property type="entry name" value="APPLE DOMAIN-CONTAINING PROTEIN"/>
    <property type="match status" value="1"/>
</dbReference>
<evidence type="ECO:0000256" key="1">
    <source>
        <dbReference type="SAM" id="SignalP"/>
    </source>
</evidence>
<feature type="chain" id="PRO_5012682688" description="Pectate lyase superfamily protein domain-containing protein" evidence="1">
    <location>
        <begin position="19"/>
        <end position="644"/>
    </location>
</feature>
<dbReference type="STRING" id="1316194.A0A1Q5TXM6"/>
<reference evidence="2 3" key="1">
    <citation type="submission" date="2016-10" db="EMBL/GenBank/DDBJ databases">
        <title>Genome sequence of the ascomycete fungus Penicillium subrubescens.</title>
        <authorList>
            <person name="De Vries R.P."/>
            <person name="Peng M."/>
            <person name="Dilokpimol A."/>
            <person name="Hilden K."/>
            <person name="Makela M.R."/>
            <person name="Grigoriev I."/>
            <person name="Riley R."/>
            <person name="Granchi Z."/>
        </authorList>
    </citation>
    <scope>NUCLEOTIDE SEQUENCE [LARGE SCALE GENOMIC DNA]</scope>
    <source>
        <strain evidence="2 3">CBS 132785</strain>
    </source>
</reference>
<proteinExistence type="predicted"/>
<dbReference type="SMART" id="SM00710">
    <property type="entry name" value="PbH1"/>
    <property type="match status" value="5"/>
</dbReference>
<gene>
    <name evidence="2" type="ORF">PENSUB_6731</name>
</gene>
<dbReference type="Gene3D" id="2.160.20.10">
    <property type="entry name" value="Single-stranded right-handed beta-helix, Pectin lyase-like"/>
    <property type="match status" value="2"/>
</dbReference>
<dbReference type="InterPro" id="IPR011050">
    <property type="entry name" value="Pectin_lyase_fold/virulence"/>
</dbReference>
<keyword evidence="1" id="KW-0732">Signal</keyword>
<dbReference type="SUPFAM" id="SSF51126">
    <property type="entry name" value="Pectin lyase-like"/>
    <property type="match status" value="1"/>
</dbReference>
<dbReference type="InterPro" id="IPR006626">
    <property type="entry name" value="PbH1"/>
</dbReference>
<organism evidence="2 3">
    <name type="scientific">Penicillium subrubescens</name>
    <dbReference type="NCBI Taxonomy" id="1316194"/>
    <lineage>
        <taxon>Eukaryota</taxon>
        <taxon>Fungi</taxon>
        <taxon>Dikarya</taxon>
        <taxon>Ascomycota</taxon>
        <taxon>Pezizomycotina</taxon>
        <taxon>Eurotiomycetes</taxon>
        <taxon>Eurotiomycetidae</taxon>
        <taxon>Eurotiales</taxon>
        <taxon>Aspergillaceae</taxon>
        <taxon>Penicillium</taxon>
    </lineage>
</organism>
<dbReference type="EMBL" id="MNBE01000607">
    <property type="protein sequence ID" value="OKP04986.1"/>
    <property type="molecule type" value="Genomic_DNA"/>
</dbReference>
<comment type="caution">
    <text evidence="2">The sequence shown here is derived from an EMBL/GenBank/DDBJ whole genome shotgun (WGS) entry which is preliminary data.</text>
</comment>